<dbReference type="Pfam" id="PF00395">
    <property type="entry name" value="SLH"/>
    <property type="match status" value="3"/>
</dbReference>
<dbReference type="AlphaFoldDB" id="A0A951PT91"/>
<feature type="transmembrane region" description="Helical" evidence="2">
    <location>
        <begin position="22"/>
        <end position="40"/>
    </location>
</feature>
<reference evidence="4" key="1">
    <citation type="submission" date="2021-05" db="EMBL/GenBank/DDBJ databases">
        <authorList>
            <person name="Pietrasiak N."/>
            <person name="Ward R."/>
            <person name="Stajich J.E."/>
            <person name="Kurbessoian T."/>
        </authorList>
    </citation>
    <scope>NUCLEOTIDE SEQUENCE</scope>
    <source>
        <strain evidence="4">JT2-VF2</strain>
    </source>
</reference>
<feature type="domain" description="SLH" evidence="3">
    <location>
        <begin position="217"/>
        <end position="277"/>
    </location>
</feature>
<dbReference type="EMBL" id="JAHHHN010000001">
    <property type="protein sequence ID" value="MBW4559764.1"/>
    <property type="molecule type" value="Genomic_DNA"/>
</dbReference>
<evidence type="ECO:0000313" key="5">
    <source>
        <dbReference type="Proteomes" id="UP000715781"/>
    </source>
</evidence>
<proteinExistence type="predicted"/>
<name>A0A951PT91_9NOST</name>
<organism evidence="4 5">
    <name type="scientific">Mojavia pulchra JT2-VF2</name>
    <dbReference type="NCBI Taxonomy" id="287848"/>
    <lineage>
        <taxon>Bacteria</taxon>
        <taxon>Bacillati</taxon>
        <taxon>Cyanobacteriota</taxon>
        <taxon>Cyanophyceae</taxon>
        <taxon>Nostocales</taxon>
        <taxon>Nostocaceae</taxon>
    </lineage>
</organism>
<feature type="region of interest" description="Disordered" evidence="1">
    <location>
        <begin position="56"/>
        <end position="98"/>
    </location>
</feature>
<gene>
    <name evidence="4" type="ORF">KME32_01185</name>
</gene>
<feature type="domain" description="SLH" evidence="3">
    <location>
        <begin position="279"/>
        <end position="343"/>
    </location>
</feature>
<feature type="domain" description="SLH" evidence="3">
    <location>
        <begin position="153"/>
        <end position="216"/>
    </location>
</feature>
<dbReference type="PROSITE" id="PS51272">
    <property type="entry name" value="SLH"/>
    <property type="match status" value="3"/>
</dbReference>
<comment type="caution">
    <text evidence="4">The sequence shown here is derived from an EMBL/GenBank/DDBJ whole genome shotgun (WGS) entry which is preliminary data.</text>
</comment>
<dbReference type="InterPro" id="IPR051465">
    <property type="entry name" value="Cell_Envelope_Struct_Comp"/>
</dbReference>
<sequence length="352" mass="38335">MTNMPPSDPESSKTNALGFDEFIGVLVAFATIGTILFWSFSRKDSTWNINGVLSPSPSTSPSIQPNQGFPSSIPEVEPNVASTSPLSLPTPTVESSSTPLTIDKVTRTPLLPPNNTAPNNSLQVQALLPSSTKAIKQQFSLVSPSKKKSTIPPPIAFNDVPADFWGRRYINVLSSRGVIKGFPDYSFRPNQPVNRAEFAAILQQAFDQEPAKTTTIKLKDIKEKFWATPAINQAISKGFLKGYPNKTFKPKQNILRVQVLVALASGLNLKTPAFPNQVLKIYKDAKDIPKYATAKIASATVNGLVVNYPDPKIFAPNKEATRAEVAAMVHQALVLMGRLEEIPSKSIVRLPQ</sequence>
<dbReference type="InterPro" id="IPR001119">
    <property type="entry name" value="SLH_dom"/>
</dbReference>
<feature type="compositionally biased region" description="Polar residues" evidence="1">
    <location>
        <begin position="80"/>
        <end position="98"/>
    </location>
</feature>
<evidence type="ECO:0000256" key="2">
    <source>
        <dbReference type="SAM" id="Phobius"/>
    </source>
</evidence>
<evidence type="ECO:0000259" key="3">
    <source>
        <dbReference type="PROSITE" id="PS51272"/>
    </source>
</evidence>
<dbReference type="PANTHER" id="PTHR43308">
    <property type="entry name" value="OUTER MEMBRANE PROTEIN ALPHA-RELATED"/>
    <property type="match status" value="1"/>
</dbReference>
<keyword evidence="2" id="KW-1133">Transmembrane helix</keyword>
<protein>
    <submittedName>
        <fullName evidence="4">S-layer homology domain-containing protein</fullName>
    </submittedName>
</protein>
<evidence type="ECO:0000313" key="4">
    <source>
        <dbReference type="EMBL" id="MBW4559764.1"/>
    </source>
</evidence>
<dbReference type="PANTHER" id="PTHR43308:SF5">
    <property type="entry name" value="S-LAYER PROTEIN _ PEPTIDOGLYCAN ENDO-BETA-N-ACETYLGLUCOSAMINIDASE"/>
    <property type="match status" value="1"/>
</dbReference>
<keyword evidence="2" id="KW-0812">Transmembrane</keyword>
<accession>A0A951PT91</accession>
<reference evidence="4" key="2">
    <citation type="journal article" date="2022" name="Microbiol. Resour. Announc.">
        <title>Metagenome Sequencing to Explore Phylogenomics of Terrestrial Cyanobacteria.</title>
        <authorList>
            <person name="Ward R.D."/>
            <person name="Stajich J.E."/>
            <person name="Johansen J.R."/>
            <person name="Huntemann M."/>
            <person name="Clum A."/>
            <person name="Foster B."/>
            <person name="Foster B."/>
            <person name="Roux S."/>
            <person name="Palaniappan K."/>
            <person name="Varghese N."/>
            <person name="Mukherjee S."/>
            <person name="Reddy T.B.K."/>
            <person name="Daum C."/>
            <person name="Copeland A."/>
            <person name="Chen I.A."/>
            <person name="Ivanova N.N."/>
            <person name="Kyrpides N.C."/>
            <person name="Shapiro N."/>
            <person name="Eloe-Fadrosh E.A."/>
            <person name="Pietrasiak N."/>
        </authorList>
    </citation>
    <scope>NUCLEOTIDE SEQUENCE</scope>
    <source>
        <strain evidence="4">JT2-VF2</strain>
    </source>
</reference>
<evidence type="ECO:0000256" key="1">
    <source>
        <dbReference type="SAM" id="MobiDB-lite"/>
    </source>
</evidence>
<keyword evidence="2" id="KW-0472">Membrane</keyword>
<dbReference type="Proteomes" id="UP000715781">
    <property type="component" value="Unassembled WGS sequence"/>
</dbReference>